<sequence>MQSGGPIDLHSISLDITDVGSGKQTPTGQSSHSFLDALGSSFRPRSKSDASSRKKSVPSMFTSMKRNLQCTRQLFTAGNPLFGENYELEVAYWY</sequence>
<reference evidence="2" key="1">
    <citation type="submission" date="2020-11" db="EMBL/GenBank/DDBJ databases">
        <authorList>
            <person name="Tran Van P."/>
        </authorList>
    </citation>
    <scope>NUCLEOTIDE SEQUENCE</scope>
</reference>
<gene>
    <name evidence="2" type="ORF">CTOB1V02_LOCUS1299</name>
</gene>
<accession>A0A7R8ZKB4</accession>
<evidence type="ECO:0000313" key="2">
    <source>
        <dbReference type="EMBL" id="CAD7223309.1"/>
    </source>
</evidence>
<feature type="compositionally biased region" description="Polar residues" evidence="1">
    <location>
        <begin position="22"/>
        <end position="33"/>
    </location>
</feature>
<organism evidence="2">
    <name type="scientific">Cyprideis torosa</name>
    <dbReference type="NCBI Taxonomy" id="163714"/>
    <lineage>
        <taxon>Eukaryota</taxon>
        <taxon>Metazoa</taxon>
        <taxon>Ecdysozoa</taxon>
        <taxon>Arthropoda</taxon>
        <taxon>Crustacea</taxon>
        <taxon>Oligostraca</taxon>
        <taxon>Ostracoda</taxon>
        <taxon>Podocopa</taxon>
        <taxon>Podocopida</taxon>
        <taxon>Cytherocopina</taxon>
        <taxon>Cytheroidea</taxon>
        <taxon>Cytherideidae</taxon>
        <taxon>Cyprideis</taxon>
    </lineage>
</organism>
<proteinExistence type="predicted"/>
<protein>
    <submittedName>
        <fullName evidence="2">Uncharacterized protein</fullName>
    </submittedName>
</protein>
<evidence type="ECO:0000256" key="1">
    <source>
        <dbReference type="SAM" id="MobiDB-lite"/>
    </source>
</evidence>
<dbReference type="EMBL" id="OB660182">
    <property type="protein sequence ID" value="CAD7223309.1"/>
    <property type="molecule type" value="Genomic_DNA"/>
</dbReference>
<name>A0A7R8ZKB4_9CRUS</name>
<feature type="region of interest" description="Disordered" evidence="1">
    <location>
        <begin position="18"/>
        <end position="59"/>
    </location>
</feature>
<dbReference type="AlphaFoldDB" id="A0A7R8ZKB4"/>